<evidence type="ECO:0000313" key="6">
    <source>
        <dbReference type="EMBL" id="GAA4004140.1"/>
    </source>
</evidence>
<organism evidence="6 7">
    <name type="scientific">Sphingomonas humi</name>
    <dbReference type="NCBI Taxonomy" id="335630"/>
    <lineage>
        <taxon>Bacteria</taxon>
        <taxon>Pseudomonadati</taxon>
        <taxon>Pseudomonadota</taxon>
        <taxon>Alphaproteobacteria</taxon>
        <taxon>Sphingomonadales</taxon>
        <taxon>Sphingomonadaceae</taxon>
        <taxon>Sphingomonas</taxon>
    </lineage>
</organism>
<feature type="transmembrane region" description="Helical" evidence="5">
    <location>
        <begin position="46"/>
        <end position="63"/>
    </location>
</feature>
<accession>A0ABP7RYM9</accession>
<sequence length="165" mass="18595">MSEHHWPAYAILFFVTFQRLSELQIARSNTRRLLAAGAYEHAPGHYPLIVAVHAGWLATLFWLAPGRDIHWPLFALFMLLQAGRLWVLRTLGPRWTTRIIVLPNAPLVTGGPFRFVRHPNYLVVIGEIAVLPLVFGLWQVALLFSVLNALVLTIRIRAEMSALGG</sequence>
<reference evidence="7" key="1">
    <citation type="journal article" date="2019" name="Int. J. Syst. Evol. Microbiol.">
        <title>The Global Catalogue of Microorganisms (GCM) 10K type strain sequencing project: providing services to taxonomists for standard genome sequencing and annotation.</title>
        <authorList>
            <consortium name="The Broad Institute Genomics Platform"/>
            <consortium name="The Broad Institute Genome Sequencing Center for Infectious Disease"/>
            <person name="Wu L."/>
            <person name="Ma J."/>
        </authorList>
    </citation>
    <scope>NUCLEOTIDE SEQUENCE [LARGE SCALE GENOMIC DNA]</scope>
    <source>
        <strain evidence="7">JCM 16603</strain>
    </source>
</reference>
<evidence type="ECO:0000256" key="2">
    <source>
        <dbReference type="ARBA" id="ARBA00022692"/>
    </source>
</evidence>
<evidence type="ECO:0000256" key="5">
    <source>
        <dbReference type="SAM" id="Phobius"/>
    </source>
</evidence>
<comment type="caution">
    <text evidence="6">The sequence shown here is derived from an EMBL/GenBank/DDBJ whole genome shotgun (WGS) entry which is preliminary data.</text>
</comment>
<name>A0ABP7RYM9_9SPHN</name>
<evidence type="ECO:0000256" key="3">
    <source>
        <dbReference type="ARBA" id="ARBA00022989"/>
    </source>
</evidence>
<gene>
    <name evidence="6" type="ORF">GCM10022211_15120</name>
</gene>
<keyword evidence="3 5" id="KW-1133">Transmembrane helix</keyword>
<evidence type="ECO:0000256" key="4">
    <source>
        <dbReference type="ARBA" id="ARBA00023136"/>
    </source>
</evidence>
<keyword evidence="4 5" id="KW-0472">Membrane</keyword>
<dbReference type="EMBL" id="BAAAZD010000001">
    <property type="protein sequence ID" value="GAA4004140.1"/>
    <property type="molecule type" value="Genomic_DNA"/>
</dbReference>
<keyword evidence="7" id="KW-1185">Reference proteome</keyword>
<feature type="transmembrane region" description="Helical" evidence="5">
    <location>
        <begin position="128"/>
        <end position="151"/>
    </location>
</feature>
<keyword evidence="2 5" id="KW-0812">Transmembrane</keyword>
<evidence type="ECO:0000256" key="1">
    <source>
        <dbReference type="ARBA" id="ARBA00004141"/>
    </source>
</evidence>
<dbReference type="RefSeq" id="WP_344709569.1">
    <property type="nucleotide sequence ID" value="NZ_BAAAZD010000001.1"/>
</dbReference>
<feature type="transmembrane region" description="Helical" evidence="5">
    <location>
        <begin position="6"/>
        <end position="25"/>
    </location>
</feature>
<dbReference type="Gene3D" id="1.20.120.1630">
    <property type="match status" value="1"/>
</dbReference>
<evidence type="ECO:0000313" key="7">
    <source>
        <dbReference type="Proteomes" id="UP001501310"/>
    </source>
</evidence>
<comment type="subcellular location">
    <subcellularLocation>
        <location evidence="1">Membrane</location>
        <topology evidence="1">Multi-pass membrane protein</topology>
    </subcellularLocation>
</comment>
<dbReference type="InterPro" id="IPR007269">
    <property type="entry name" value="ICMT_MeTrfase"/>
</dbReference>
<feature type="transmembrane region" description="Helical" evidence="5">
    <location>
        <begin position="69"/>
        <end position="87"/>
    </location>
</feature>
<protein>
    <submittedName>
        <fullName evidence="6">Isoprenylcysteine carboxylmethyltransferase family protein</fullName>
    </submittedName>
</protein>
<proteinExistence type="predicted"/>
<dbReference type="Proteomes" id="UP001501310">
    <property type="component" value="Unassembled WGS sequence"/>
</dbReference>
<dbReference type="Pfam" id="PF04140">
    <property type="entry name" value="ICMT"/>
    <property type="match status" value="1"/>
</dbReference>